<dbReference type="PROSITE" id="PS51292">
    <property type="entry name" value="ZF_RING_CH"/>
    <property type="match status" value="1"/>
</dbReference>
<dbReference type="RefSeq" id="XP_002500909.1">
    <property type="nucleotide sequence ID" value="XM_002500863.1"/>
</dbReference>
<dbReference type="Pfam" id="PF12906">
    <property type="entry name" value="RINGv"/>
    <property type="match status" value="1"/>
</dbReference>
<dbReference type="InterPro" id="IPR011016">
    <property type="entry name" value="Znf_RING-CH"/>
</dbReference>
<feature type="region of interest" description="Disordered" evidence="5">
    <location>
        <begin position="365"/>
        <end position="385"/>
    </location>
</feature>
<dbReference type="InterPro" id="IPR033275">
    <property type="entry name" value="MARCH-like"/>
</dbReference>
<dbReference type="OrthoDB" id="264354at2759"/>
<dbReference type="GO" id="GO:0016020">
    <property type="term" value="C:membrane"/>
    <property type="evidence" value="ECO:0007669"/>
    <property type="project" value="TreeGrafter"/>
</dbReference>
<keyword evidence="6" id="KW-1133">Transmembrane helix</keyword>
<feature type="coiled-coil region" evidence="4">
    <location>
        <begin position="159"/>
        <end position="222"/>
    </location>
</feature>
<proteinExistence type="predicted"/>
<dbReference type="CDD" id="cd16495">
    <property type="entry name" value="RING_CH-C4HC3_MARCH"/>
    <property type="match status" value="1"/>
</dbReference>
<dbReference type="InterPro" id="IPR013083">
    <property type="entry name" value="Znf_RING/FYVE/PHD"/>
</dbReference>
<dbReference type="Gene3D" id="3.30.40.10">
    <property type="entry name" value="Zinc/RING finger domain, C3HC4 (zinc finger)"/>
    <property type="match status" value="1"/>
</dbReference>
<evidence type="ECO:0000256" key="2">
    <source>
        <dbReference type="ARBA" id="ARBA00022771"/>
    </source>
</evidence>
<keyword evidence="6" id="KW-0812">Transmembrane</keyword>
<sequence length="385" mass="42266">MAEREPPSSPPGYVPGDSDSESPDIATRRRDPPPGPVVESVSPGERARGRGDSGEEGRDLDDYDNSGGGSGDPATPGTISFRSGLELIHNVKEGSECRICLMDHTPFCKPCRCQGTMGHVHPECLARWCRETGVTKCELCHSTFPQYFIDAGKRTRRVREREQADAQEASERLAAQTANFQVAYGRPPTTAMDYAVINLNSMLEAEAAMRQRQRENNGVEDRQFNESMRVVVIDSSGRPQAVSMGELRGASGGGGGLGLQPVGDQNYDLDRAIVNHQLSFWARIVVSTLCVFLVLYIIVAIVAASSDAGRDSYPVFIFRLLGFMLPLLLIARAVYVFRRRREQAMINTVNDMFIRHHAQTAEVRPAAGGGNGAREQRGTRRLLDV</sequence>
<dbReference type="GO" id="GO:0008270">
    <property type="term" value="F:zinc ion binding"/>
    <property type="evidence" value="ECO:0007669"/>
    <property type="project" value="UniProtKB-KW"/>
</dbReference>
<evidence type="ECO:0000256" key="5">
    <source>
        <dbReference type="SAM" id="MobiDB-lite"/>
    </source>
</evidence>
<feature type="compositionally biased region" description="Basic and acidic residues" evidence="5">
    <location>
        <begin position="45"/>
        <end position="57"/>
    </location>
</feature>
<keyword evidence="2" id="KW-0863">Zinc-finger</keyword>
<dbReference type="STRING" id="296587.C1E1H3"/>
<keyword evidence="3" id="KW-0862">Zinc</keyword>
<dbReference type="SUPFAM" id="SSF57850">
    <property type="entry name" value="RING/U-box"/>
    <property type="match status" value="1"/>
</dbReference>
<name>C1E1H3_MICCC</name>
<dbReference type="Proteomes" id="UP000002009">
    <property type="component" value="Chromosome 3"/>
</dbReference>
<dbReference type="PANTHER" id="PTHR23012:SF180">
    <property type="entry name" value="RING_FYVE_PHD ZINC FINGER SUPERFAMILY PROTEIN"/>
    <property type="match status" value="1"/>
</dbReference>
<dbReference type="OMA" id="CRICLMD"/>
<keyword evidence="9" id="KW-1185">Reference proteome</keyword>
<dbReference type="InParanoid" id="C1E1H3"/>
<keyword evidence="1" id="KW-0479">Metal-binding</keyword>
<dbReference type="GeneID" id="8241675"/>
<dbReference type="GO" id="GO:0016567">
    <property type="term" value="P:protein ubiquitination"/>
    <property type="evidence" value="ECO:0007669"/>
    <property type="project" value="TreeGrafter"/>
</dbReference>
<evidence type="ECO:0000256" key="6">
    <source>
        <dbReference type="SAM" id="Phobius"/>
    </source>
</evidence>
<feature type="transmembrane region" description="Helical" evidence="6">
    <location>
        <begin position="316"/>
        <end position="337"/>
    </location>
</feature>
<evidence type="ECO:0000256" key="1">
    <source>
        <dbReference type="ARBA" id="ARBA00022723"/>
    </source>
</evidence>
<reference evidence="8 9" key="1">
    <citation type="journal article" date="2009" name="Science">
        <title>Green evolution and dynamic adaptations revealed by genomes of the marine picoeukaryotes Micromonas.</title>
        <authorList>
            <person name="Worden A.Z."/>
            <person name="Lee J.H."/>
            <person name="Mock T."/>
            <person name="Rouze P."/>
            <person name="Simmons M.P."/>
            <person name="Aerts A.L."/>
            <person name="Allen A.E."/>
            <person name="Cuvelier M.L."/>
            <person name="Derelle E."/>
            <person name="Everett M.V."/>
            <person name="Foulon E."/>
            <person name="Grimwood J."/>
            <person name="Gundlach H."/>
            <person name="Henrissat B."/>
            <person name="Napoli C."/>
            <person name="McDonald S.M."/>
            <person name="Parker M.S."/>
            <person name="Rombauts S."/>
            <person name="Salamov A."/>
            <person name="Von Dassow P."/>
            <person name="Badger J.H."/>
            <person name="Coutinho P.M."/>
            <person name="Demir E."/>
            <person name="Dubchak I."/>
            <person name="Gentemann C."/>
            <person name="Eikrem W."/>
            <person name="Gready J.E."/>
            <person name="John U."/>
            <person name="Lanier W."/>
            <person name="Lindquist E.A."/>
            <person name="Lucas S."/>
            <person name="Mayer K.F."/>
            <person name="Moreau H."/>
            <person name="Not F."/>
            <person name="Otillar R."/>
            <person name="Panaud O."/>
            <person name="Pangilinan J."/>
            <person name="Paulsen I."/>
            <person name="Piegu B."/>
            <person name="Poliakov A."/>
            <person name="Robbens S."/>
            <person name="Schmutz J."/>
            <person name="Toulza E."/>
            <person name="Wyss T."/>
            <person name="Zelensky A."/>
            <person name="Zhou K."/>
            <person name="Armbrust E.V."/>
            <person name="Bhattacharya D."/>
            <person name="Goodenough U.W."/>
            <person name="Van de Peer Y."/>
            <person name="Grigoriev I.V."/>
        </authorList>
    </citation>
    <scope>NUCLEOTIDE SEQUENCE [LARGE SCALE GENOMIC DNA]</scope>
    <source>
        <strain evidence="9">RCC299 / NOUM17</strain>
    </source>
</reference>
<evidence type="ECO:0000313" key="8">
    <source>
        <dbReference type="EMBL" id="ACO62167.1"/>
    </source>
</evidence>
<evidence type="ECO:0000313" key="9">
    <source>
        <dbReference type="Proteomes" id="UP000002009"/>
    </source>
</evidence>
<evidence type="ECO:0000256" key="4">
    <source>
        <dbReference type="SAM" id="Coils"/>
    </source>
</evidence>
<dbReference type="SMART" id="SM00744">
    <property type="entry name" value="RINGv"/>
    <property type="match status" value="1"/>
</dbReference>
<protein>
    <recommendedName>
        <fullName evidence="7">RING-CH-type domain-containing protein</fullName>
    </recommendedName>
</protein>
<evidence type="ECO:0000256" key="3">
    <source>
        <dbReference type="ARBA" id="ARBA00022833"/>
    </source>
</evidence>
<dbReference type="EMBL" id="CP001324">
    <property type="protein sequence ID" value="ACO62167.1"/>
    <property type="molecule type" value="Genomic_DNA"/>
</dbReference>
<accession>C1E1H3</accession>
<keyword evidence="6" id="KW-0472">Membrane</keyword>
<dbReference type="GO" id="GO:0004842">
    <property type="term" value="F:ubiquitin-protein transferase activity"/>
    <property type="evidence" value="ECO:0007669"/>
    <property type="project" value="TreeGrafter"/>
</dbReference>
<evidence type="ECO:0000259" key="7">
    <source>
        <dbReference type="PROSITE" id="PS51292"/>
    </source>
</evidence>
<feature type="domain" description="RING-CH-type" evidence="7">
    <location>
        <begin position="89"/>
        <end position="147"/>
    </location>
</feature>
<keyword evidence="4" id="KW-0175">Coiled coil</keyword>
<dbReference type="PANTHER" id="PTHR23012">
    <property type="entry name" value="RING/FYVE/PHD ZINC FINGER DOMAIN-CONTAINING"/>
    <property type="match status" value="1"/>
</dbReference>
<feature type="compositionally biased region" description="Basic and acidic residues" evidence="5">
    <location>
        <begin position="374"/>
        <end position="385"/>
    </location>
</feature>
<gene>
    <name evidence="8" type="ORF">MICPUN_56872</name>
</gene>
<dbReference type="KEGG" id="mis:MICPUN_56872"/>
<feature type="region of interest" description="Disordered" evidence="5">
    <location>
        <begin position="1"/>
        <end position="79"/>
    </location>
</feature>
<feature type="transmembrane region" description="Helical" evidence="6">
    <location>
        <begin position="280"/>
        <end position="304"/>
    </location>
</feature>
<organism evidence="8 9">
    <name type="scientific">Micromonas commoda (strain RCC299 / NOUM17 / CCMP2709)</name>
    <name type="common">Picoplanktonic green alga</name>
    <dbReference type="NCBI Taxonomy" id="296587"/>
    <lineage>
        <taxon>Eukaryota</taxon>
        <taxon>Viridiplantae</taxon>
        <taxon>Chlorophyta</taxon>
        <taxon>Mamiellophyceae</taxon>
        <taxon>Mamiellales</taxon>
        <taxon>Mamiellaceae</taxon>
        <taxon>Micromonas</taxon>
    </lineage>
</organism>
<dbReference type="AlphaFoldDB" id="C1E1H3"/>